<accession>A0A834PET3</accession>
<sequence length="118" mass="12153">MEQKFRSSGCHSLKLKKNDDGGGDVGDGDDDDGGGSDGDIALELSFSKLALTKKNIISDGTTCKNIKDGGEDVEKVPLDFAELRIDGQCPAAAAEAAATAVVTAAIEKHASSQNPSFP</sequence>
<dbReference type="Proteomes" id="UP000600918">
    <property type="component" value="Unassembled WGS sequence"/>
</dbReference>
<protein>
    <submittedName>
        <fullName evidence="2">Uncharacterized protein</fullName>
    </submittedName>
</protein>
<comment type="caution">
    <text evidence="2">The sequence shown here is derived from an EMBL/GenBank/DDBJ whole genome shotgun (WGS) entry which is preliminary data.</text>
</comment>
<dbReference type="AlphaFoldDB" id="A0A834PET3"/>
<gene>
    <name evidence="2" type="ORF">H0235_000207</name>
</gene>
<evidence type="ECO:0000313" key="2">
    <source>
        <dbReference type="EMBL" id="KAF7437816.1"/>
    </source>
</evidence>
<keyword evidence="3" id="KW-1185">Reference proteome</keyword>
<evidence type="ECO:0000313" key="3">
    <source>
        <dbReference type="Proteomes" id="UP000600918"/>
    </source>
</evidence>
<organism evidence="2 3">
    <name type="scientific">Vespula pensylvanica</name>
    <name type="common">Western yellow jacket</name>
    <name type="synonym">Wasp</name>
    <dbReference type="NCBI Taxonomy" id="30213"/>
    <lineage>
        <taxon>Eukaryota</taxon>
        <taxon>Metazoa</taxon>
        <taxon>Ecdysozoa</taxon>
        <taxon>Arthropoda</taxon>
        <taxon>Hexapoda</taxon>
        <taxon>Insecta</taxon>
        <taxon>Pterygota</taxon>
        <taxon>Neoptera</taxon>
        <taxon>Endopterygota</taxon>
        <taxon>Hymenoptera</taxon>
        <taxon>Apocrita</taxon>
        <taxon>Aculeata</taxon>
        <taxon>Vespoidea</taxon>
        <taxon>Vespidae</taxon>
        <taxon>Vespinae</taxon>
        <taxon>Vespula</taxon>
    </lineage>
</organism>
<evidence type="ECO:0000256" key="1">
    <source>
        <dbReference type="SAM" id="MobiDB-lite"/>
    </source>
</evidence>
<proteinExistence type="predicted"/>
<dbReference type="EMBL" id="JACSDY010000001">
    <property type="protein sequence ID" value="KAF7437816.1"/>
    <property type="molecule type" value="Genomic_DNA"/>
</dbReference>
<feature type="region of interest" description="Disordered" evidence="1">
    <location>
        <begin position="1"/>
        <end position="37"/>
    </location>
</feature>
<name>A0A834PET3_VESPE</name>
<reference evidence="2" key="1">
    <citation type="journal article" date="2020" name="G3 (Bethesda)">
        <title>High-Quality Assemblies for Three Invasive Social Wasps from the &lt;i&gt;Vespula&lt;/i&gt; Genus.</title>
        <authorList>
            <person name="Harrop T.W.R."/>
            <person name="Guhlin J."/>
            <person name="McLaughlin G.M."/>
            <person name="Permina E."/>
            <person name="Stockwell P."/>
            <person name="Gilligan J."/>
            <person name="Le Lec M.F."/>
            <person name="Gruber M.A.M."/>
            <person name="Quinn O."/>
            <person name="Lovegrove M."/>
            <person name="Duncan E.J."/>
            <person name="Remnant E.J."/>
            <person name="Van Eeckhoven J."/>
            <person name="Graham B."/>
            <person name="Knapp R.A."/>
            <person name="Langford K.W."/>
            <person name="Kronenberg Z."/>
            <person name="Press M.O."/>
            <person name="Eacker S.M."/>
            <person name="Wilson-Rankin E.E."/>
            <person name="Purcell J."/>
            <person name="Lester P.J."/>
            <person name="Dearden P.K."/>
        </authorList>
    </citation>
    <scope>NUCLEOTIDE SEQUENCE</scope>
    <source>
        <strain evidence="2">Volc-1</strain>
    </source>
</reference>